<proteinExistence type="predicted"/>
<dbReference type="Pfam" id="PF01636">
    <property type="entry name" value="APH"/>
    <property type="match status" value="1"/>
</dbReference>
<protein>
    <submittedName>
        <fullName evidence="2">Unannotated protein</fullName>
    </submittedName>
</protein>
<accession>A0A6J7NWF9</accession>
<dbReference type="CDD" id="cd05154">
    <property type="entry name" value="ACAD10_11_N-like"/>
    <property type="match status" value="1"/>
</dbReference>
<dbReference type="Gene3D" id="3.90.1200.10">
    <property type="match status" value="1"/>
</dbReference>
<gene>
    <name evidence="2" type="ORF">UFOPK3992_00435</name>
</gene>
<organism evidence="2">
    <name type="scientific">freshwater metagenome</name>
    <dbReference type="NCBI Taxonomy" id="449393"/>
    <lineage>
        <taxon>unclassified sequences</taxon>
        <taxon>metagenomes</taxon>
        <taxon>ecological metagenomes</taxon>
    </lineage>
</organism>
<dbReference type="SUPFAM" id="SSF56112">
    <property type="entry name" value="Protein kinase-like (PK-like)"/>
    <property type="match status" value="1"/>
</dbReference>
<name>A0A6J7NWF9_9ZZZZ</name>
<dbReference type="AlphaFoldDB" id="A0A6J7NWF9"/>
<dbReference type="InterPro" id="IPR052898">
    <property type="entry name" value="ACAD10-like"/>
</dbReference>
<sequence length="349" mass="38139">MTEPDVAVVDAARLRAFLAPHVGGIDDDLSISLVSGGRSNPTFRVTDGHRRWILRRQPFGEVLATAHDMGREHRVITALRGSAVPVPETVVLCQDASVIGSPFYVMADLDGITLRNHSDAAALTDDERARIGEQMATILASLHEIDPESVGLGDFGRPDGFLERQVRRWRIQWDGAHILERPQLDLLLDRLGRSVPTTLYPGVLHGDFKLDNVMLDRADPGRIIGILDWEMSTLGDTMADVGMMMSLWDEPGRPFNPVSAGATANPGFPSRAEVVDRYAHIRGIELPHTDWYVVLAYVKVAVVVEQIHTRHVKGLTLGGGFDDAGAMVDPLLDSAMEIAASTLVPGLRL</sequence>
<dbReference type="InterPro" id="IPR002575">
    <property type="entry name" value="Aminoglycoside_PTrfase"/>
</dbReference>
<evidence type="ECO:0000313" key="2">
    <source>
        <dbReference type="EMBL" id="CAB4997466.1"/>
    </source>
</evidence>
<dbReference type="InterPro" id="IPR011009">
    <property type="entry name" value="Kinase-like_dom_sf"/>
</dbReference>
<feature type="domain" description="Aminoglycoside phosphotransferase" evidence="1">
    <location>
        <begin position="31"/>
        <end position="254"/>
    </location>
</feature>
<dbReference type="InterPro" id="IPR041726">
    <property type="entry name" value="ACAD10_11_N"/>
</dbReference>
<dbReference type="EMBL" id="CAFBOZ010000044">
    <property type="protein sequence ID" value="CAB4997466.1"/>
    <property type="molecule type" value="Genomic_DNA"/>
</dbReference>
<dbReference type="PANTHER" id="PTHR47829:SF1">
    <property type="entry name" value="HAD FAMILY PHOSPHATASE"/>
    <property type="match status" value="1"/>
</dbReference>
<evidence type="ECO:0000259" key="1">
    <source>
        <dbReference type="Pfam" id="PF01636"/>
    </source>
</evidence>
<dbReference type="PANTHER" id="PTHR47829">
    <property type="entry name" value="HYDROLASE, PUTATIVE (AFU_ORTHOLOGUE AFUA_1G12880)-RELATED"/>
    <property type="match status" value="1"/>
</dbReference>
<dbReference type="Gene3D" id="3.30.200.20">
    <property type="entry name" value="Phosphorylase Kinase, domain 1"/>
    <property type="match status" value="1"/>
</dbReference>
<reference evidence="2" key="1">
    <citation type="submission" date="2020-05" db="EMBL/GenBank/DDBJ databases">
        <authorList>
            <person name="Chiriac C."/>
            <person name="Salcher M."/>
            <person name="Ghai R."/>
            <person name="Kavagutti S V."/>
        </authorList>
    </citation>
    <scope>NUCLEOTIDE SEQUENCE</scope>
</reference>